<dbReference type="InterPro" id="IPR005944">
    <property type="entry name" value="Pro_iminopeptidase"/>
</dbReference>
<dbReference type="Proteomes" id="UP001465976">
    <property type="component" value="Unassembled WGS sequence"/>
</dbReference>
<dbReference type="Pfam" id="PF00561">
    <property type="entry name" value="Abhydrolase_1"/>
    <property type="match status" value="1"/>
</dbReference>
<name>A0ABR3F402_9AGAR</name>
<keyword evidence="3" id="KW-1185">Reference proteome</keyword>
<comment type="caution">
    <text evidence="2">The sequence shown here is derived from an EMBL/GenBank/DDBJ whole genome shotgun (WGS) entry which is preliminary data.</text>
</comment>
<dbReference type="PANTHER" id="PTHR43722">
    <property type="entry name" value="PROLINE IMINOPEPTIDASE"/>
    <property type="match status" value="1"/>
</dbReference>
<evidence type="ECO:0000259" key="1">
    <source>
        <dbReference type="Pfam" id="PF00561"/>
    </source>
</evidence>
<feature type="domain" description="AB hydrolase-1" evidence="1">
    <location>
        <begin position="27"/>
        <end position="84"/>
    </location>
</feature>
<protein>
    <recommendedName>
        <fullName evidence="1">AB hydrolase-1 domain-containing protein</fullName>
    </recommendedName>
</protein>
<reference evidence="2 3" key="1">
    <citation type="submission" date="2024-02" db="EMBL/GenBank/DDBJ databases">
        <title>A draft genome for the cacao thread blight pathogen Marasmius crinis-equi.</title>
        <authorList>
            <person name="Cohen S.P."/>
            <person name="Baruah I.K."/>
            <person name="Amoako-Attah I."/>
            <person name="Bukari Y."/>
            <person name="Meinhardt L.W."/>
            <person name="Bailey B.A."/>
        </authorList>
    </citation>
    <scope>NUCLEOTIDE SEQUENCE [LARGE SCALE GENOMIC DNA]</scope>
    <source>
        <strain evidence="2 3">GH-76</strain>
    </source>
</reference>
<organism evidence="2 3">
    <name type="scientific">Marasmius crinis-equi</name>
    <dbReference type="NCBI Taxonomy" id="585013"/>
    <lineage>
        <taxon>Eukaryota</taxon>
        <taxon>Fungi</taxon>
        <taxon>Dikarya</taxon>
        <taxon>Basidiomycota</taxon>
        <taxon>Agaricomycotina</taxon>
        <taxon>Agaricomycetes</taxon>
        <taxon>Agaricomycetidae</taxon>
        <taxon>Agaricales</taxon>
        <taxon>Marasmiineae</taxon>
        <taxon>Marasmiaceae</taxon>
        <taxon>Marasmius</taxon>
    </lineage>
</organism>
<dbReference type="InterPro" id="IPR000073">
    <property type="entry name" value="AB_hydrolase_1"/>
</dbReference>
<accession>A0ABR3F402</accession>
<dbReference type="InterPro" id="IPR029058">
    <property type="entry name" value="AB_hydrolase_fold"/>
</dbReference>
<dbReference type="EMBL" id="JBAHYK010001053">
    <property type="protein sequence ID" value="KAL0569784.1"/>
    <property type="molecule type" value="Genomic_DNA"/>
</dbReference>
<dbReference type="SUPFAM" id="SSF53474">
    <property type="entry name" value="alpha/beta-Hydrolases"/>
    <property type="match status" value="1"/>
</dbReference>
<proteinExistence type="predicted"/>
<dbReference type="PANTHER" id="PTHR43722:SF1">
    <property type="entry name" value="PROLINE IMINOPEPTIDASE"/>
    <property type="match status" value="1"/>
</dbReference>
<sequence>MYPPIEPYQTGKLKVSTIHTLQYGSIEENTTWDLVKDIEMLREELKVEKWHVFGGSWGSALALAYAQVLHRSLVISLYFHSSLTNFLGYLGTSQSREDPDHTGCFYVQKEVRSILDQVVYSQIADFALCSSERAFALQEIGASHIHPEAWDEYVSHIPESERHDTTRAYEPLLRSPDKEIRLKAAKAWATWEYTISKLYRDPASFDIGSDTEVLAKALIESHYFTNDCWLRDGQLLEKQEIDKIRHIPTIAVQGRYDIACPPTTAWELKKVWPEITLHIVPDAGHTSTEPGIAKLLVEATDKFADL</sequence>
<evidence type="ECO:0000313" key="3">
    <source>
        <dbReference type="Proteomes" id="UP001465976"/>
    </source>
</evidence>
<evidence type="ECO:0000313" key="2">
    <source>
        <dbReference type="EMBL" id="KAL0569784.1"/>
    </source>
</evidence>
<gene>
    <name evidence="2" type="ORF">V5O48_012176</name>
</gene>
<dbReference type="Gene3D" id="3.40.50.1820">
    <property type="entry name" value="alpha/beta hydrolase"/>
    <property type="match status" value="1"/>
</dbReference>